<feature type="compositionally biased region" description="Basic and acidic residues" evidence="1">
    <location>
        <begin position="503"/>
        <end position="514"/>
    </location>
</feature>
<gene>
    <name evidence="2" type="ORF">ElyMa_001362400</name>
</gene>
<feature type="region of interest" description="Disordered" evidence="1">
    <location>
        <begin position="1163"/>
        <end position="1209"/>
    </location>
</feature>
<feature type="compositionally biased region" description="Polar residues" evidence="1">
    <location>
        <begin position="1276"/>
        <end position="1286"/>
    </location>
</feature>
<feature type="region of interest" description="Disordered" evidence="1">
    <location>
        <begin position="470"/>
        <end position="516"/>
    </location>
</feature>
<keyword evidence="3" id="KW-1185">Reference proteome</keyword>
<dbReference type="EMBL" id="BMAT01002699">
    <property type="protein sequence ID" value="GFS12064.1"/>
    <property type="molecule type" value="Genomic_DNA"/>
</dbReference>
<feature type="compositionally biased region" description="Polar residues" evidence="1">
    <location>
        <begin position="1387"/>
        <end position="1396"/>
    </location>
</feature>
<feature type="region of interest" description="Disordered" evidence="1">
    <location>
        <begin position="664"/>
        <end position="702"/>
    </location>
</feature>
<feature type="region of interest" description="Disordered" evidence="1">
    <location>
        <begin position="1249"/>
        <end position="1414"/>
    </location>
</feature>
<feature type="compositionally biased region" description="Polar residues" evidence="1">
    <location>
        <begin position="782"/>
        <end position="793"/>
    </location>
</feature>
<feature type="region of interest" description="Disordered" evidence="1">
    <location>
        <begin position="889"/>
        <end position="908"/>
    </location>
</feature>
<comment type="caution">
    <text evidence="2">The sequence shown here is derived from an EMBL/GenBank/DDBJ whole genome shotgun (WGS) entry which is preliminary data.</text>
</comment>
<feature type="region of interest" description="Disordered" evidence="1">
    <location>
        <begin position="260"/>
        <end position="289"/>
    </location>
</feature>
<feature type="compositionally biased region" description="Polar residues" evidence="1">
    <location>
        <begin position="1163"/>
        <end position="1193"/>
    </location>
</feature>
<feature type="compositionally biased region" description="Polar residues" evidence="1">
    <location>
        <begin position="1040"/>
        <end position="1050"/>
    </location>
</feature>
<feature type="region of interest" description="Disordered" evidence="1">
    <location>
        <begin position="595"/>
        <end position="615"/>
    </location>
</feature>
<feature type="region of interest" description="Disordered" evidence="1">
    <location>
        <begin position="1225"/>
        <end position="1244"/>
    </location>
</feature>
<feature type="compositionally biased region" description="Basic and acidic residues" evidence="1">
    <location>
        <begin position="1318"/>
        <end position="1329"/>
    </location>
</feature>
<evidence type="ECO:0000313" key="3">
    <source>
        <dbReference type="Proteomes" id="UP000762676"/>
    </source>
</evidence>
<proteinExistence type="predicted"/>
<feature type="compositionally biased region" description="Basic and acidic residues" evidence="1">
    <location>
        <begin position="1051"/>
        <end position="1076"/>
    </location>
</feature>
<feature type="compositionally biased region" description="Basic and acidic residues" evidence="1">
    <location>
        <begin position="1024"/>
        <end position="1033"/>
    </location>
</feature>
<dbReference type="Proteomes" id="UP000762676">
    <property type="component" value="Unassembled WGS sequence"/>
</dbReference>
<feature type="compositionally biased region" description="Basic and acidic residues" evidence="1">
    <location>
        <begin position="1102"/>
        <end position="1127"/>
    </location>
</feature>
<protein>
    <submittedName>
        <fullName evidence="2">Uncharacterized protein</fullName>
    </submittedName>
</protein>
<organism evidence="2 3">
    <name type="scientific">Elysia marginata</name>
    <dbReference type="NCBI Taxonomy" id="1093978"/>
    <lineage>
        <taxon>Eukaryota</taxon>
        <taxon>Metazoa</taxon>
        <taxon>Spiralia</taxon>
        <taxon>Lophotrochozoa</taxon>
        <taxon>Mollusca</taxon>
        <taxon>Gastropoda</taxon>
        <taxon>Heterobranchia</taxon>
        <taxon>Euthyneura</taxon>
        <taxon>Panpulmonata</taxon>
        <taxon>Sacoglossa</taxon>
        <taxon>Placobranchoidea</taxon>
        <taxon>Plakobranchidae</taxon>
        <taxon>Elysia</taxon>
    </lineage>
</organism>
<feature type="compositionally biased region" description="Polar residues" evidence="1">
    <location>
        <begin position="892"/>
        <end position="906"/>
    </location>
</feature>
<feature type="compositionally biased region" description="Basic residues" evidence="1">
    <location>
        <begin position="981"/>
        <end position="996"/>
    </location>
</feature>
<feature type="compositionally biased region" description="Low complexity" evidence="1">
    <location>
        <begin position="1079"/>
        <end position="1088"/>
    </location>
</feature>
<sequence>MDCVPFTLHQIHMYRQDERQHQEKSHQQRHQLPPQRFSQNNSSVEHVLQPKQSYFYPHKQFSGSNGKGRGRQHRVVISPVLSDADEYDFYPDAVVNVGSACGGLLSNNSDNNNNNNNNTGYTVVANATTFAKSHQASGDSAAACRVKQNFTQKGGVQTPKAADYDNILTAVPRLSRVLEEEGVFLGGKEILDEPRREKAVHGNNTFKTMVEQEIEKKEARAYQRGKERAIDRREETICIGPPQHTSSLGLSAAGLSGAARETRSTGGKGMVGSNDNTEVGGGGDGWVGDEQRPRMGGELCVSTNRCTARGNPDSSTPTFRQGKICISYAGGSTSGDDGGGGCCSSNADEESTAATCHQLNNAGGQRGEEERLITHYNVVTGSFRDFGRQTSDKDDVTTPENDRADDTVVLNAASECGNLHTSAILENNPSTPDLFSSNAVSQPCRTNAEIHKETPTYKVSINKQADSRLKYSSSGSGEIITEEVPDMGNQSSSARVSSTSTDSRPRKISLKDKIAQSPSSTVDAAVHFKKDTVSSADSDGGSISIVSETKEPKNYALNSLNGINLKEEEKQTNVAAAVPKTTTDVWNNLNKEPSHLKDIQEDPDQSSKSTAVGAHANINISPKVVDTDERDLKDSVNAASCSSLTKTSINHVDLVDGGGYASSVSPVLPENSTTTTDLTTESFTKPTETELSNESETTSPVESTIAVTQLGATVRSVKLGPKTEDIYALPVPRTMRPPVRAGLVRQHDVEHEEEPLASEPPPIPERSDGVKEPQDIIDSKSRQGTQSNITTSEAIEEPEVQLRHHNTVQVTCQMKKSHTTCGSLNRAASSRDSEDYHSYRGYYYNSVTTGQSYDYFSLGRKPKRQPRVKTLTDSQGMAMSLDKLLKWRRQNTDTPSSSTAQLSQEPSVEDILRSCSEYDMSFPSEPVYRDRTSSDADATRLLLDRPTYPRGPLLSFTEASQIKIPDDWAGFGSSSNENRRNSAKSRMFKNSKKFRASSREVRSKPANGATIQKSDSVRSAPPASDERQMRPSHTEYIATYTKTSTAQTIEQTKRKVSKNEDAEKNRSSASEQEEKLTPSSLSSHSNSSTNVPIVTKANAEPSRSDGKDHSTDSIRLRETSGKEHVREASFTSSWSSHSSSTSTATVVASDQLCSTLTPHSTSYAASSSVQDSPQLDTASADSCPIANSVNNERNTSRDKTSPVTTNTAATVQTVNFSKLGPAVLSVKPHSGEESGARNGRNSSLPLDTIIATSSSGKPDVPYKLHEISGDEKSISKQKSSLTQGKKSQSTDSASSVNSSASGSKKRKMETGDTSKPTKQKEAKAPDKKSYSLKWLKPSSEKSSKNKSGSKNPPLKATHEEPHIHLSITSEPDSRSSSLTTSGSFTSDPRSPLTSGGSLDDHRSPVFSPLPEMSSLTVDTSAPTGFFNKDGAGISPCFPAPRSPNHTSSNIRQSYDDQLFHDIQFQSLWNAGHQQELDTLSQYLEIHFLWTTPGDWGIRSG</sequence>
<feature type="region of interest" description="Disordered" evidence="1">
    <location>
        <begin position="17"/>
        <end position="44"/>
    </location>
</feature>
<feature type="compositionally biased region" description="Low complexity" evidence="1">
    <location>
        <begin position="1287"/>
        <end position="1302"/>
    </location>
</feature>
<feature type="compositionally biased region" description="Basic and acidic residues" evidence="1">
    <location>
        <begin position="765"/>
        <end position="781"/>
    </location>
</feature>
<accession>A0AAV4INU8</accession>
<evidence type="ECO:0000256" key="1">
    <source>
        <dbReference type="SAM" id="MobiDB-lite"/>
    </source>
</evidence>
<feature type="compositionally biased region" description="Basic and acidic residues" evidence="1">
    <location>
        <begin position="1260"/>
        <end position="1274"/>
    </location>
</feature>
<evidence type="ECO:0000313" key="2">
    <source>
        <dbReference type="EMBL" id="GFS12064.1"/>
    </source>
</evidence>
<feature type="region of interest" description="Disordered" evidence="1">
    <location>
        <begin position="747"/>
        <end position="800"/>
    </location>
</feature>
<feature type="compositionally biased region" description="Low complexity" evidence="1">
    <location>
        <begin position="1345"/>
        <end position="1355"/>
    </location>
</feature>
<feature type="compositionally biased region" description="Basic and acidic residues" evidence="1">
    <location>
        <begin position="17"/>
        <end position="26"/>
    </location>
</feature>
<name>A0AAV4INU8_9GAST</name>
<feature type="compositionally biased region" description="Low complexity" evidence="1">
    <location>
        <begin position="1368"/>
        <end position="1386"/>
    </location>
</feature>
<feature type="compositionally biased region" description="Low complexity" evidence="1">
    <location>
        <begin position="1128"/>
        <end position="1139"/>
    </location>
</feature>
<feature type="compositionally biased region" description="Low complexity" evidence="1">
    <location>
        <begin position="491"/>
        <end position="502"/>
    </location>
</feature>
<reference evidence="2 3" key="1">
    <citation type="journal article" date="2021" name="Elife">
        <title>Chloroplast acquisition without the gene transfer in kleptoplastic sea slugs, Plakobranchus ocellatus.</title>
        <authorList>
            <person name="Maeda T."/>
            <person name="Takahashi S."/>
            <person name="Yoshida T."/>
            <person name="Shimamura S."/>
            <person name="Takaki Y."/>
            <person name="Nagai Y."/>
            <person name="Toyoda A."/>
            <person name="Suzuki Y."/>
            <person name="Arimoto A."/>
            <person name="Ishii H."/>
            <person name="Satoh N."/>
            <person name="Nishiyama T."/>
            <person name="Hasebe M."/>
            <person name="Maruyama T."/>
            <person name="Minagawa J."/>
            <person name="Obokata J."/>
            <person name="Shigenobu S."/>
        </authorList>
    </citation>
    <scope>NUCLEOTIDE SEQUENCE [LARGE SCALE GENOMIC DNA]</scope>
</reference>
<feature type="compositionally biased region" description="Low complexity" evidence="1">
    <location>
        <begin position="673"/>
        <end position="699"/>
    </location>
</feature>
<feature type="region of interest" description="Disordered" evidence="1">
    <location>
        <begin position="966"/>
        <end position="1139"/>
    </location>
</feature>